<sequence length="218" mass="24221">MSANLDLNSISLIIQRLEEASYDYNKLKEDRNLGAAFHASGRALDLIQTVLRPIETLLQNGGALSKKSRGFLDDCDEKSKVIKSVFNDIAQKPPRSRPYKYKAVMQQLNEGMGVGTSMVQTMEDVCDLAEDNILGGPMEEDIKRLREIIDELSEMEPTLANRQADAFNAWDNAKQFNSLGGNQSNNAGPGNQFNSTSFHATVHFNQLPNQESPNEPET</sequence>
<organism evidence="1 2">
    <name type="scientific">Xylaria curta</name>
    <dbReference type="NCBI Taxonomy" id="42375"/>
    <lineage>
        <taxon>Eukaryota</taxon>
        <taxon>Fungi</taxon>
        <taxon>Dikarya</taxon>
        <taxon>Ascomycota</taxon>
        <taxon>Pezizomycotina</taxon>
        <taxon>Sordariomycetes</taxon>
        <taxon>Xylariomycetidae</taxon>
        <taxon>Xylariales</taxon>
        <taxon>Xylariaceae</taxon>
        <taxon>Xylaria</taxon>
    </lineage>
</organism>
<gene>
    <name evidence="1" type="ORF">NUW58_g6578</name>
</gene>
<evidence type="ECO:0000313" key="1">
    <source>
        <dbReference type="EMBL" id="KAJ2981864.1"/>
    </source>
</evidence>
<accession>A0ACC1NTX6</accession>
<keyword evidence="2" id="KW-1185">Reference proteome</keyword>
<evidence type="ECO:0000313" key="2">
    <source>
        <dbReference type="Proteomes" id="UP001143856"/>
    </source>
</evidence>
<name>A0ACC1NTX6_9PEZI</name>
<dbReference type="EMBL" id="JAPDGR010001514">
    <property type="protein sequence ID" value="KAJ2981864.1"/>
    <property type="molecule type" value="Genomic_DNA"/>
</dbReference>
<protein>
    <submittedName>
        <fullName evidence="1">Uncharacterized protein</fullName>
    </submittedName>
</protein>
<reference evidence="1" key="1">
    <citation type="submission" date="2022-10" db="EMBL/GenBank/DDBJ databases">
        <title>Genome Sequence of Xylaria curta.</title>
        <authorList>
            <person name="Buettner E."/>
        </authorList>
    </citation>
    <scope>NUCLEOTIDE SEQUENCE</scope>
    <source>
        <strain evidence="1">Babe10</strain>
    </source>
</reference>
<dbReference type="Proteomes" id="UP001143856">
    <property type="component" value="Unassembled WGS sequence"/>
</dbReference>
<comment type="caution">
    <text evidence="1">The sequence shown here is derived from an EMBL/GenBank/DDBJ whole genome shotgun (WGS) entry which is preliminary data.</text>
</comment>
<proteinExistence type="predicted"/>